<feature type="transmembrane region" description="Helical" evidence="6">
    <location>
        <begin position="109"/>
        <end position="135"/>
    </location>
</feature>
<dbReference type="GO" id="GO:0043190">
    <property type="term" value="C:ATP-binding cassette (ABC) transporter complex"/>
    <property type="evidence" value="ECO:0007669"/>
    <property type="project" value="InterPro"/>
</dbReference>
<accession>A0A1H4TUI2</accession>
<feature type="transmembrane region" description="Helical" evidence="6">
    <location>
        <begin position="34"/>
        <end position="57"/>
    </location>
</feature>
<protein>
    <recommendedName>
        <fullName evidence="6">Transport permease protein</fullName>
    </recommendedName>
</protein>
<name>A0A1H4TUI2_9PSEU</name>
<keyword evidence="5" id="KW-0046">Antibiotic resistance</keyword>
<dbReference type="PANTHER" id="PTHR43229">
    <property type="entry name" value="NODULATION PROTEIN J"/>
    <property type="match status" value="1"/>
</dbReference>
<dbReference type="EMBL" id="FNSO01000004">
    <property type="protein sequence ID" value="SEC59920.1"/>
    <property type="molecule type" value="Genomic_DNA"/>
</dbReference>
<evidence type="ECO:0000256" key="4">
    <source>
        <dbReference type="ARBA" id="ARBA00023136"/>
    </source>
</evidence>
<evidence type="ECO:0000313" key="9">
    <source>
        <dbReference type="Proteomes" id="UP000199622"/>
    </source>
</evidence>
<dbReference type="Proteomes" id="UP000199622">
    <property type="component" value="Unassembled WGS sequence"/>
</dbReference>
<keyword evidence="9" id="KW-1185">Reference proteome</keyword>
<gene>
    <name evidence="8" type="ORF">SAMN04489727_4348</name>
</gene>
<dbReference type="AlphaFoldDB" id="A0A1H4TUI2"/>
<comment type="similarity">
    <text evidence="6">Belongs to the ABC-2 integral membrane protein family.</text>
</comment>
<feature type="domain" description="ABC transmembrane type-2" evidence="7">
    <location>
        <begin position="33"/>
        <end position="258"/>
    </location>
</feature>
<evidence type="ECO:0000256" key="6">
    <source>
        <dbReference type="RuleBase" id="RU361157"/>
    </source>
</evidence>
<sequence>MSDTLSATRPASPLGDLGVLVRRATTLTIRNSDALITSLALPIMLMLLFVYLFGGAIRTGTAYVTYVVPGVIMLCASFGASLTAVAVTNDMTGGIMDRFRSMDVRGTSVLGGHVAASTARNLVSTVLVLGVALLIGFRPSASVVDWLAAAGLLLVAILALSWASAAVGLLAKTPEAASGFTFFVMFLPYPSSAFVPVDTMPSWIHGFADNQPFTPLIEALRGFLLGTPAGNSAWLALAWCAGILALSIAATGRLFRRRTA</sequence>
<evidence type="ECO:0000256" key="1">
    <source>
        <dbReference type="ARBA" id="ARBA00004141"/>
    </source>
</evidence>
<dbReference type="GO" id="GO:0140359">
    <property type="term" value="F:ABC-type transporter activity"/>
    <property type="evidence" value="ECO:0007669"/>
    <property type="project" value="InterPro"/>
</dbReference>
<keyword evidence="2 6" id="KW-0812">Transmembrane</keyword>
<comment type="subcellular location">
    <subcellularLocation>
        <location evidence="6">Cell membrane</location>
        <topology evidence="6">Multi-pass membrane protein</topology>
    </subcellularLocation>
    <subcellularLocation>
        <location evidence="1">Membrane</location>
        <topology evidence="1">Multi-pass membrane protein</topology>
    </subcellularLocation>
</comment>
<feature type="transmembrane region" description="Helical" evidence="6">
    <location>
        <begin position="147"/>
        <end position="170"/>
    </location>
</feature>
<dbReference type="PROSITE" id="PS51012">
    <property type="entry name" value="ABC_TM2"/>
    <property type="match status" value="1"/>
</dbReference>
<feature type="transmembrane region" description="Helical" evidence="6">
    <location>
        <begin position="233"/>
        <end position="255"/>
    </location>
</feature>
<feature type="transmembrane region" description="Helical" evidence="6">
    <location>
        <begin position="177"/>
        <end position="197"/>
    </location>
</feature>
<evidence type="ECO:0000259" key="7">
    <source>
        <dbReference type="PROSITE" id="PS51012"/>
    </source>
</evidence>
<evidence type="ECO:0000313" key="8">
    <source>
        <dbReference type="EMBL" id="SEC59920.1"/>
    </source>
</evidence>
<organism evidence="8 9">
    <name type="scientific">Amycolatopsis tolypomycina</name>
    <dbReference type="NCBI Taxonomy" id="208445"/>
    <lineage>
        <taxon>Bacteria</taxon>
        <taxon>Bacillati</taxon>
        <taxon>Actinomycetota</taxon>
        <taxon>Actinomycetes</taxon>
        <taxon>Pseudonocardiales</taxon>
        <taxon>Pseudonocardiaceae</taxon>
        <taxon>Amycolatopsis</taxon>
    </lineage>
</organism>
<proteinExistence type="inferred from homology"/>
<keyword evidence="3 6" id="KW-1133">Transmembrane helix</keyword>
<dbReference type="PIRSF" id="PIRSF006648">
    <property type="entry name" value="DrrB"/>
    <property type="match status" value="1"/>
</dbReference>
<dbReference type="InterPro" id="IPR051784">
    <property type="entry name" value="Nod_factor_ABC_transporter"/>
</dbReference>
<dbReference type="Pfam" id="PF01061">
    <property type="entry name" value="ABC2_membrane"/>
    <property type="match status" value="1"/>
</dbReference>
<dbReference type="InterPro" id="IPR000412">
    <property type="entry name" value="ABC_2_transport"/>
</dbReference>
<dbReference type="InterPro" id="IPR047817">
    <property type="entry name" value="ABC2_TM_bact-type"/>
</dbReference>
<dbReference type="RefSeq" id="WP_244170252.1">
    <property type="nucleotide sequence ID" value="NZ_FNSO01000004.1"/>
</dbReference>
<keyword evidence="4 6" id="KW-0472">Membrane</keyword>
<keyword evidence="6" id="KW-0813">Transport</keyword>
<dbReference type="STRING" id="208445.SAMN04489727_4348"/>
<evidence type="ECO:0000256" key="5">
    <source>
        <dbReference type="ARBA" id="ARBA00023251"/>
    </source>
</evidence>
<reference evidence="9" key="1">
    <citation type="submission" date="2016-10" db="EMBL/GenBank/DDBJ databases">
        <authorList>
            <person name="Varghese N."/>
            <person name="Submissions S."/>
        </authorList>
    </citation>
    <scope>NUCLEOTIDE SEQUENCE [LARGE SCALE GENOMIC DNA]</scope>
    <source>
        <strain evidence="9">DSM 44544</strain>
    </source>
</reference>
<dbReference type="GO" id="GO:0046677">
    <property type="term" value="P:response to antibiotic"/>
    <property type="evidence" value="ECO:0007669"/>
    <property type="project" value="UniProtKB-KW"/>
</dbReference>
<evidence type="ECO:0000256" key="2">
    <source>
        <dbReference type="ARBA" id="ARBA00022692"/>
    </source>
</evidence>
<dbReference type="InterPro" id="IPR013525">
    <property type="entry name" value="ABC2_TM"/>
</dbReference>
<keyword evidence="6" id="KW-1003">Cell membrane</keyword>
<dbReference type="PANTHER" id="PTHR43229:SF2">
    <property type="entry name" value="NODULATION PROTEIN J"/>
    <property type="match status" value="1"/>
</dbReference>
<evidence type="ECO:0000256" key="3">
    <source>
        <dbReference type="ARBA" id="ARBA00022989"/>
    </source>
</evidence>
<feature type="transmembrane region" description="Helical" evidence="6">
    <location>
        <begin position="63"/>
        <end position="88"/>
    </location>
</feature>